<dbReference type="AlphaFoldDB" id="A0A5E6XPU5"/>
<proteinExistence type="predicted"/>
<sequence>MQCPTCGEYGDLAIVKVKKTGEEVLVCTECDSLWKTVEAEPLGETFLDVSDFLTERNLEPDWDELELVRRV</sequence>
<dbReference type="SUPFAM" id="SSF144020">
    <property type="entry name" value="FdhE-like"/>
    <property type="match status" value="1"/>
</dbReference>
<dbReference type="RefSeq" id="WP_150776455.1">
    <property type="nucleotide sequence ID" value="NZ_CABVGZ010000097.1"/>
</dbReference>
<gene>
    <name evidence="1" type="ORF">PS624_05517</name>
</gene>
<dbReference type="Proteomes" id="UP000326241">
    <property type="component" value="Unassembled WGS sequence"/>
</dbReference>
<organism evidence="1 2">
    <name type="scientific">Pseudomonas fluorescens</name>
    <dbReference type="NCBI Taxonomy" id="294"/>
    <lineage>
        <taxon>Bacteria</taxon>
        <taxon>Pseudomonadati</taxon>
        <taxon>Pseudomonadota</taxon>
        <taxon>Gammaproteobacteria</taxon>
        <taxon>Pseudomonadales</taxon>
        <taxon>Pseudomonadaceae</taxon>
        <taxon>Pseudomonas</taxon>
    </lineage>
</organism>
<evidence type="ECO:0000313" key="2">
    <source>
        <dbReference type="Proteomes" id="UP000326241"/>
    </source>
</evidence>
<dbReference type="InterPro" id="IPR024064">
    <property type="entry name" value="FdhE-like_sf"/>
</dbReference>
<name>A0A5E6XPU5_PSEFL</name>
<dbReference type="Gene3D" id="3.90.1670.10">
    <property type="entry name" value="FdhE-like domain"/>
    <property type="match status" value="1"/>
</dbReference>
<protein>
    <submittedName>
        <fullName evidence="1">Uncharacterized protein</fullName>
    </submittedName>
</protein>
<accession>A0A5E6XPU5</accession>
<evidence type="ECO:0000313" key="1">
    <source>
        <dbReference type="EMBL" id="VVN42685.1"/>
    </source>
</evidence>
<dbReference type="EMBL" id="CABVGZ010000097">
    <property type="protein sequence ID" value="VVN42685.1"/>
    <property type="molecule type" value="Genomic_DNA"/>
</dbReference>
<reference evidence="1 2" key="1">
    <citation type="submission" date="2019-09" db="EMBL/GenBank/DDBJ databases">
        <authorList>
            <person name="Chandra G."/>
            <person name="Truman W A."/>
        </authorList>
    </citation>
    <scope>NUCLEOTIDE SEQUENCE [LARGE SCALE GENOMIC DNA]</scope>
    <source>
        <strain evidence="1">PS624</strain>
    </source>
</reference>